<evidence type="ECO:0000256" key="1">
    <source>
        <dbReference type="SAM" id="Coils"/>
    </source>
</evidence>
<evidence type="ECO:0000313" key="3">
    <source>
        <dbReference type="EMBL" id="KAF1763348.1"/>
    </source>
</evidence>
<proteinExistence type="predicted"/>
<sequence>MDPWVQSVVDGQSESLAEAMEQLKLFGKAIGSMDGSFSFPPGGDQVLRDVYERAAQLAEISEKFGGLDENTKQFKIDVRKSQMKPSNLDKFNNLMEKINLLGDQYQATLKVIDLAAKLTGDNNDDLSKMLKIIANSNTKTAPTQLKTLRESLEFKTILDLLRGAEKELNTLQNQNSTVIDLAKTIGEEYGEVKTYMDGLGGFFDGVDQIRHLKGVDVLGEVIEAIKMFRGYNESALSFGKIKEAIPSVQQKMVDLQVAMGILKVADSLEVNALAGLQDVLLDSQTIGSASRIFWSIKKVDKVVVLGQETVKIIQDKIKGVDQDDQKNFDQLLLIDNQLTTVYAQIDGVKKSALPPLTSDLSSLHPVFSLAKSAPGTPMDFLEIGKTVEKLTKDITLTPEQLKSLLEVKRNLETIDTLGLDYARRHKDIDESKKALDQMDLFFADFKIKVTPVTTTSMIPPPTSSTPPLGQLQSNASTGALGGNGESKVEGGNWIEE</sequence>
<comment type="caution">
    <text evidence="3">The sequence shown here is derived from an EMBL/GenBank/DDBJ whole genome shotgun (WGS) entry which is preliminary data.</text>
</comment>
<protein>
    <recommendedName>
        <fullName evidence="5">Domain of unknown function WSN domain-containing protein</fullName>
    </recommendedName>
</protein>
<keyword evidence="1" id="KW-0175">Coiled coil</keyword>
<reference evidence="3 4" key="1">
    <citation type="submission" date="2019-12" db="EMBL/GenBank/DDBJ databases">
        <title>Chromosome-level assembly of the Caenorhabditis remanei genome.</title>
        <authorList>
            <person name="Teterina A.A."/>
            <person name="Willis J.H."/>
            <person name="Phillips P.C."/>
        </authorList>
    </citation>
    <scope>NUCLEOTIDE SEQUENCE [LARGE SCALE GENOMIC DNA]</scope>
    <source>
        <strain evidence="3 4">PX506</strain>
        <tissue evidence="3">Whole organism</tissue>
    </source>
</reference>
<dbReference type="KEGG" id="crq:GCK72_011614"/>
<dbReference type="AlphaFoldDB" id="A0A6A5H6H9"/>
<gene>
    <name evidence="3" type="ORF">GCK72_011614</name>
</gene>
<dbReference type="EMBL" id="WUAV01000003">
    <property type="protein sequence ID" value="KAF1763348.1"/>
    <property type="molecule type" value="Genomic_DNA"/>
</dbReference>
<feature type="region of interest" description="Disordered" evidence="2">
    <location>
        <begin position="456"/>
        <end position="496"/>
    </location>
</feature>
<evidence type="ECO:0000313" key="4">
    <source>
        <dbReference type="Proteomes" id="UP000483820"/>
    </source>
</evidence>
<dbReference type="RefSeq" id="XP_053588147.1">
    <property type="nucleotide sequence ID" value="XM_053728570.1"/>
</dbReference>
<dbReference type="GeneID" id="9814447"/>
<dbReference type="Proteomes" id="UP000483820">
    <property type="component" value="Chromosome III"/>
</dbReference>
<accession>A0A6A5H6H9</accession>
<dbReference type="CTD" id="9814447"/>
<dbReference type="PANTHER" id="PTHR32525">
    <property type="entry name" value="PROTEIN-TYROSINE-PHOSPHATASE"/>
    <property type="match status" value="1"/>
</dbReference>
<organism evidence="3 4">
    <name type="scientific">Caenorhabditis remanei</name>
    <name type="common">Caenorhabditis vulgaris</name>
    <dbReference type="NCBI Taxonomy" id="31234"/>
    <lineage>
        <taxon>Eukaryota</taxon>
        <taxon>Metazoa</taxon>
        <taxon>Ecdysozoa</taxon>
        <taxon>Nematoda</taxon>
        <taxon>Chromadorea</taxon>
        <taxon>Rhabditida</taxon>
        <taxon>Rhabditina</taxon>
        <taxon>Rhabditomorpha</taxon>
        <taxon>Rhabditoidea</taxon>
        <taxon>Rhabditidae</taxon>
        <taxon>Peloderinae</taxon>
        <taxon>Caenorhabditis</taxon>
    </lineage>
</organism>
<evidence type="ECO:0008006" key="5">
    <source>
        <dbReference type="Google" id="ProtNLM"/>
    </source>
</evidence>
<name>A0A6A5H6H9_CAERE</name>
<dbReference type="PANTHER" id="PTHR32525:SF0">
    <property type="entry name" value="DOMAIN OF UNKNOWN FUNCTION WSN DOMAIN-CONTAINING PROTEIN-RELATED"/>
    <property type="match status" value="1"/>
</dbReference>
<feature type="coiled-coil region" evidence="1">
    <location>
        <begin position="154"/>
        <end position="181"/>
    </location>
</feature>
<evidence type="ECO:0000256" key="2">
    <source>
        <dbReference type="SAM" id="MobiDB-lite"/>
    </source>
</evidence>